<feature type="domain" description="VPS9" evidence="3">
    <location>
        <begin position="464"/>
        <end position="603"/>
    </location>
</feature>
<dbReference type="InterPro" id="IPR041545">
    <property type="entry name" value="DUF5601"/>
</dbReference>
<dbReference type="InterPro" id="IPR041804">
    <property type="entry name" value="Vps9_CUE"/>
</dbReference>
<dbReference type="SUPFAM" id="SSF46934">
    <property type="entry name" value="UBA-like"/>
    <property type="match status" value="1"/>
</dbReference>
<dbReference type="PANTHER" id="PTHR23101:SF25">
    <property type="entry name" value="GTPASE-ACTIVATING PROTEIN AND VPS9 DOMAIN-CONTAINING PROTEIN 1"/>
    <property type="match status" value="1"/>
</dbReference>
<reference evidence="5" key="1">
    <citation type="submission" date="2012-06" db="EMBL/GenBank/DDBJ databases">
        <title>The genome sequence of Coniosporium apollinis CBS 100218.</title>
        <authorList>
            <consortium name="The Broad Institute Genome Sequencing Platform"/>
            <person name="Cuomo C."/>
            <person name="Gorbushina A."/>
            <person name="Noack S."/>
            <person name="Walker B."/>
            <person name="Young S.K."/>
            <person name="Zeng Q."/>
            <person name="Gargeya S."/>
            <person name="Fitzgerald M."/>
            <person name="Haas B."/>
            <person name="Abouelleil A."/>
            <person name="Alvarado L."/>
            <person name="Arachchi H.M."/>
            <person name="Berlin A.M."/>
            <person name="Chapman S.B."/>
            <person name="Goldberg J."/>
            <person name="Griggs A."/>
            <person name="Gujja S."/>
            <person name="Hansen M."/>
            <person name="Howarth C."/>
            <person name="Imamovic A."/>
            <person name="Larimer J."/>
            <person name="McCowan C."/>
            <person name="Montmayeur A."/>
            <person name="Murphy C."/>
            <person name="Neiman D."/>
            <person name="Pearson M."/>
            <person name="Priest M."/>
            <person name="Roberts A."/>
            <person name="Saif S."/>
            <person name="Shea T."/>
            <person name="Sisk P."/>
            <person name="Sykes S."/>
            <person name="Wortman J."/>
            <person name="Nusbaum C."/>
            <person name="Birren B."/>
        </authorList>
    </citation>
    <scope>NUCLEOTIDE SEQUENCE [LARGE SCALE GENOMIC DNA]</scope>
    <source>
        <strain evidence="5">CBS 100218</strain>
    </source>
</reference>
<dbReference type="Pfam" id="PF02204">
    <property type="entry name" value="VPS9"/>
    <property type="match status" value="1"/>
</dbReference>
<evidence type="ECO:0000313" key="4">
    <source>
        <dbReference type="EMBL" id="EON61072.1"/>
    </source>
</evidence>
<gene>
    <name evidence="4" type="ORF">W97_00283</name>
</gene>
<dbReference type="AlphaFoldDB" id="R7YGQ1"/>
<dbReference type="GO" id="GO:0030139">
    <property type="term" value="C:endocytic vesicle"/>
    <property type="evidence" value="ECO:0007669"/>
    <property type="project" value="TreeGrafter"/>
</dbReference>
<feature type="compositionally biased region" description="Pro residues" evidence="1">
    <location>
        <begin position="730"/>
        <end position="742"/>
    </location>
</feature>
<dbReference type="GO" id="GO:0005085">
    <property type="term" value="F:guanyl-nucleotide exchange factor activity"/>
    <property type="evidence" value="ECO:0007669"/>
    <property type="project" value="InterPro"/>
</dbReference>
<feature type="compositionally biased region" description="Polar residues" evidence="1">
    <location>
        <begin position="641"/>
        <end position="658"/>
    </location>
</feature>
<dbReference type="Proteomes" id="UP000016924">
    <property type="component" value="Unassembled WGS sequence"/>
</dbReference>
<dbReference type="InterPro" id="IPR045046">
    <property type="entry name" value="Vps9-like"/>
</dbReference>
<evidence type="ECO:0000313" key="5">
    <source>
        <dbReference type="Proteomes" id="UP000016924"/>
    </source>
</evidence>
<dbReference type="GO" id="GO:0005829">
    <property type="term" value="C:cytosol"/>
    <property type="evidence" value="ECO:0007669"/>
    <property type="project" value="TreeGrafter"/>
</dbReference>
<accession>R7YGQ1</accession>
<feature type="compositionally biased region" description="Basic and acidic residues" evidence="1">
    <location>
        <begin position="762"/>
        <end position="774"/>
    </location>
</feature>
<feature type="region of interest" description="Disordered" evidence="1">
    <location>
        <begin position="720"/>
        <end position="788"/>
    </location>
</feature>
<dbReference type="EMBL" id="JH767554">
    <property type="protein sequence ID" value="EON61072.1"/>
    <property type="molecule type" value="Genomic_DNA"/>
</dbReference>
<proteinExistence type="predicted"/>
<dbReference type="STRING" id="1168221.R7YGQ1"/>
<sequence length="836" mass="91187">MSQQQHTETPVDPLRASNKTIADLEETKGASPAHTSAQKSSQALEASNADTSQDQGVEVTPGDGGYPGEQNGISPSGTNLGGPLLSFDEDGPGRELNASTGKGTEEAEQPRSRSPDAAGSIAAQTAALSLNRGGRNDLANKQRVRSPTPPPPPPKDEKYLNQREDEMTRSKSPGVVQGQQMVNSAPGTPEVEYNEKYPLEAGDYAAGQEEGMGAVDDTRSEIQSIMEQFDEGMGGAGMQEIMSPRMEIAQPMLGSPVSHPPRKSSLEPLNKVTSSSSVVSGFSLDPALQLPPRRSSVQGASAEDASKEQSGDPDRTSSPKHSVSIHQPPPPSPDPEPDLPFDFHRFLGQLRHRTADPVAKFLRSFLLEFEKKQWMVHEQVKIVSDFLEFISKKMAQCEVWRTVSDAEFDNAREGMEKLVMNRLYNQTFSPAIPPPEPAPGGKSRRRGAQPPSGPGRRGQHQEDVERDEVLAQKVRIYGWVKEEHLDIKPVNDKGMKFLKLAQQEILKINSYRAPRDKVICVLNCCKVLFGFLRSSQADQSADSFVPLLIYTVLHANPDHLVSNVQYILRFRNQDKLGGEAGYYISSLMGAVQFIESLDRTSLTISDSDFEKNVEAAVFAIAERQPAEEERQRPSTHHRRQLSQPRNGSPHMTTLSEKSTLARPEVTPRNSLEAERSSPRRSASTRNGPTTAEGDRSKDEENAAVAGLLRTIQRPLSTIGRIFSDDSTPHIAPPPHGPGPALTPQPGSTPRLSPALPTQPQRRSSDDGRAAEDSAARQASAEAEEARRIQRQEHRVVVETLAGMFPGLDREVIGDVVRLKEGRVGAAVDACLALSNP</sequence>
<protein>
    <recommendedName>
        <fullName evidence="6">VPS9 domain-containing protein</fullName>
    </recommendedName>
</protein>
<evidence type="ECO:0000259" key="2">
    <source>
        <dbReference type="PROSITE" id="PS51140"/>
    </source>
</evidence>
<feature type="compositionally biased region" description="Basic and acidic residues" evidence="1">
    <location>
        <begin position="103"/>
        <end position="114"/>
    </location>
</feature>
<dbReference type="SMART" id="SM00167">
    <property type="entry name" value="VPS9"/>
    <property type="match status" value="1"/>
</dbReference>
<dbReference type="GeneID" id="19897594"/>
<name>R7YGQ1_CONA1</name>
<feature type="region of interest" description="Disordered" evidence="1">
    <location>
        <begin position="622"/>
        <end position="700"/>
    </location>
</feature>
<feature type="compositionally biased region" description="Polar residues" evidence="1">
    <location>
        <begin position="177"/>
        <end position="186"/>
    </location>
</feature>
<feature type="compositionally biased region" description="Basic and acidic residues" evidence="1">
    <location>
        <begin position="304"/>
        <end position="317"/>
    </location>
</feature>
<evidence type="ECO:0000259" key="3">
    <source>
        <dbReference type="PROSITE" id="PS51205"/>
    </source>
</evidence>
<dbReference type="InterPro" id="IPR009060">
    <property type="entry name" value="UBA-like_sf"/>
</dbReference>
<feature type="region of interest" description="Disordered" evidence="1">
    <location>
        <begin position="1"/>
        <end position="191"/>
    </location>
</feature>
<dbReference type="Pfam" id="PF18151">
    <property type="entry name" value="DUF5601"/>
    <property type="match status" value="1"/>
</dbReference>
<dbReference type="OrthoDB" id="300289at2759"/>
<dbReference type="RefSeq" id="XP_007776389.1">
    <property type="nucleotide sequence ID" value="XM_007778199.1"/>
</dbReference>
<feature type="domain" description="CUE" evidence="2">
    <location>
        <begin position="792"/>
        <end position="835"/>
    </location>
</feature>
<evidence type="ECO:0008006" key="6">
    <source>
        <dbReference type="Google" id="ProtNLM"/>
    </source>
</evidence>
<feature type="compositionally biased region" description="Basic and acidic residues" evidence="1">
    <location>
        <begin position="154"/>
        <end position="169"/>
    </location>
</feature>
<feature type="region of interest" description="Disordered" evidence="1">
    <location>
        <begin position="251"/>
        <end position="341"/>
    </location>
</feature>
<organism evidence="4 5">
    <name type="scientific">Coniosporium apollinis (strain CBS 100218)</name>
    <name type="common">Rock-inhabiting black yeast</name>
    <dbReference type="NCBI Taxonomy" id="1168221"/>
    <lineage>
        <taxon>Eukaryota</taxon>
        <taxon>Fungi</taxon>
        <taxon>Dikarya</taxon>
        <taxon>Ascomycota</taxon>
        <taxon>Pezizomycotina</taxon>
        <taxon>Dothideomycetes</taxon>
        <taxon>Dothideomycetes incertae sedis</taxon>
        <taxon>Coniosporium</taxon>
    </lineage>
</organism>
<dbReference type="OMA" id="TFITNKM"/>
<dbReference type="eggNOG" id="KOG2319">
    <property type="taxonomic scope" value="Eukaryota"/>
</dbReference>
<dbReference type="Pfam" id="PF02845">
    <property type="entry name" value="CUE"/>
    <property type="match status" value="1"/>
</dbReference>
<dbReference type="CDD" id="cd14369">
    <property type="entry name" value="CUE_VPS9_like"/>
    <property type="match status" value="1"/>
</dbReference>
<feature type="compositionally biased region" description="Polar residues" evidence="1">
    <location>
        <begin position="33"/>
        <end position="55"/>
    </location>
</feature>
<dbReference type="InterPro" id="IPR037191">
    <property type="entry name" value="VPS9_dom_sf"/>
</dbReference>
<dbReference type="PROSITE" id="PS51205">
    <property type="entry name" value="VPS9"/>
    <property type="match status" value="1"/>
</dbReference>
<dbReference type="HOGENOM" id="CLU_007625_0_1_1"/>
<dbReference type="InterPro" id="IPR003892">
    <property type="entry name" value="CUE"/>
</dbReference>
<dbReference type="SUPFAM" id="SSF109993">
    <property type="entry name" value="VPS9 domain"/>
    <property type="match status" value="1"/>
</dbReference>
<dbReference type="GO" id="GO:0016192">
    <property type="term" value="P:vesicle-mediated transport"/>
    <property type="evidence" value="ECO:0007669"/>
    <property type="project" value="InterPro"/>
</dbReference>
<dbReference type="PANTHER" id="PTHR23101">
    <property type="entry name" value="RAB GDP/GTP EXCHANGE FACTOR"/>
    <property type="match status" value="1"/>
</dbReference>
<feature type="compositionally biased region" description="Polar residues" evidence="1">
    <location>
        <begin position="747"/>
        <end position="761"/>
    </location>
</feature>
<dbReference type="Gene3D" id="1.10.246.120">
    <property type="match status" value="1"/>
</dbReference>
<dbReference type="GO" id="GO:0043130">
    <property type="term" value="F:ubiquitin binding"/>
    <property type="evidence" value="ECO:0007669"/>
    <property type="project" value="InterPro"/>
</dbReference>
<dbReference type="PROSITE" id="PS51140">
    <property type="entry name" value="CUE"/>
    <property type="match status" value="1"/>
</dbReference>
<evidence type="ECO:0000256" key="1">
    <source>
        <dbReference type="SAM" id="MobiDB-lite"/>
    </source>
</evidence>
<keyword evidence="5" id="KW-1185">Reference proteome</keyword>
<dbReference type="GO" id="GO:0031267">
    <property type="term" value="F:small GTPase binding"/>
    <property type="evidence" value="ECO:0007669"/>
    <property type="project" value="TreeGrafter"/>
</dbReference>
<dbReference type="InterPro" id="IPR003123">
    <property type="entry name" value="VPS9"/>
</dbReference>
<dbReference type="Gene3D" id="1.10.8.10">
    <property type="entry name" value="DNA helicase RuvA subunit, C-terminal domain"/>
    <property type="match status" value="1"/>
</dbReference>
<dbReference type="Gene3D" id="1.20.1050.80">
    <property type="entry name" value="VPS9 domain"/>
    <property type="match status" value="1"/>
</dbReference>
<feature type="region of interest" description="Disordered" evidence="1">
    <location>
        <begin position="428"/>
        <end position="464"/>
    </location>
</feature>